<dbReference type="InterPro" id="IPR011989">
    <property type="entry name" value="ARM-like"/>
</dbReference>
<dbReference type="InterPro" id="IPR000225">
    <property type="entry name" value="Armadillo"/>
</dbReference>
<dbReference type="SUPFAM" id="SSF48371">
    <property type="entry name" value="ARM repeat"/>
    <property type="match status" value="3"/>
</dbReference>
<feature type="domain" description="Maestro/Maestro-like HEAT-repeats" evidence="1">
    <location>
        <begin position="670"/>
        <end position="820"/>
    </location>
</feature>
<dbReference type="SMART" id="SM00185">
    <property type="entry name" value="ARM"/>
    <property type="match status" value="25"/>
</dbReference>
<dbReference type="InterPro" id="IPR042856">
    <property type="entry name" value="RSP14"/>
</dbReference>
<name>A0A8H7CXG9_9AGAR</name>
<gene>
    <name evidence="2" type="ORF">MVEN_01103500</name>
</gene>
<accession>A0A8H7CXG9</accession>
<dbReference type="OrthoDB" id="3019193at2759"/>
<dbReference type="PANTHER" id="PTHR15599">
    <property type="entry name" value="RTDR1"/>
    <property type="match status" value="1"/>
</dbReference>
<dbReference type="InterPro" id="IPR016024">
    <property type="entry name" value="ARM-type_fold"/>
</dbReference>
<sequence>MQPLARQQSLPSLLSWWSDSNPPGPTINLHAAAKPFARFLYHRQALEIIRKNHGSPLSSRTLEIYSGYFPWNFVSWSTKAAILREVADRVRSSEGDACAVVESPIFPEVAQMLLSPDARVRSSSCQLLAELAWWDSTALAIVELKPCERLVSLLQQRPKPGSYMEGNVGISKYCQMVRRRRRCYRVGNLAIHDTTAFAILELKLWAPLVSLLHDQDSDVVWRAAYALAQTAKWPDCALAVIEANTFDHILELLASPSAIMMYPPPPPPSPKVREWTCQLVGNLASHELTALSVMEVKPYEQLVSLLHDQDYGVIWRATHALAQIARWLDGAHAVIEADIIGYIFELLGSPSPNVQGSVCELIGHLAMHESTGPTILELNPCELLVSLLHDQDSGIVWKAIYALAQIARWEDGAHAIIKTNSLNRIFELLGSQTPMIRERTCELVGSLACHESIAPVILEIKPCELLVSLLCDRNSEIIWSATYALARIAGWLDGAHAVIAAQVIDYILELLRSPNSDVQGWTCELVGNLALHESTGPTILKLNPCELLVSLLHDQDSGIVWKAIYALAQIARWEDGAHAIIKANSLNRIFELLGSQTPMIRERTCELVGSLACHESTTPAVVEIKSCERLVSLLCDQNSEIIWSATYALARIAGWLDGAHAIIAAQVIDYILELLRSPNSDVRKWTCELVGNLATYESTAPALFELKVCAPLVFLLQDQDSDIIWRAAYALAQISRPLNSVQAVIEADVIDHILELLKSPSSDVRKWTCELVGNLAAYESTAPALFELKVCAPLVSLLHDQDSDVIWRATYALARIAGWLDGAHAVIEADTIDHILVLLGLLSPNIQGWTCELVGNLALHESTGPTILKLNPCELLMSLLRDQDSGIVWKAIYALAQIARWEDGAHAIIKTNSLNCIFELLGSPTPMIRERTCELVGSLACHESIASFILAIKPCELLVSLLCDRNSEIIWSATYALARIAGWLDGAHAVIAAQVIDYILELLRSPNSDVRKWTCELVGNLATHESTTPALFELKICAPLVSLFHDPDSDIIWRATYALALIAGSSDGAAIIDANAMAFIPQLIESPNIDVQKWTCILVAHLAIYGTIAPPVLEPRLCTLLLSLSRNQDSGVIFGSMYALAHVVQKLGAAAIDADAMAHIPQLMESSNVWVQGFTCVLVAALAGDESTAPAILELKLLCPAGVLLAVSLHPLVVMWFSSSNSDHDSLAVWSATYALARIAEWPDGAHAVIEAQVIAHILELLGSPSSDARKWTCKLVGNLATYESTAQALFELRICAPLVFLLHDQDEIIWRATYALAQISQWIDGAQAVIEADVIDHVLELLGSPNSDVRKWTCRLVGNLAEHKSTAPSILELKPSAPLVSLLRDPDSDVISSATYTLAQISRWLDGPHAVIEANALEHIIDLLESPNPQVRELACQLVGSLACHESTAPVILEIKPCEPLLSLLCDEDSAVTCSAMYALARIARWLDGAHAVIDVQSIDHILELPGSQSPDVQKWTRLLVGNLAGHAFTAPAIWGLNPSLQLMCLLKDTDVEAREAALLALDALSEWPDGVANLTDADVDVLKRLEEPIPDQSLNLKTQGRVRKILDNLAQYKTEKVDSTRNNVTTIVHSA</sequence>
<protein>
    <recommendedName>
        <fullName evidence="1">Maestro/Maestro-like HEAT-repeats domain-containing protein</fullName>
    </recommendedName>
</protein>
<dbReference type="Gene3D" id="1.25.10.10">
    <property type="entry name" value="Leucine-rich Repeat Variant"/>
    <property type="match status" value="9"/>
</dbReference>
<proteinExistence type="predicted"/>
<dbReference type="EMBL" id="JACAZI010000008">
    <property type="protein sequence ID" value="KAF7354159.1"/>
    <property type="molecule type" value="Genomic_DNA"/>
</dbReference>
<dbReference type="PANTHER" id="PTHR15599:SF1">
    <property type="entry name" value="RADIAL SPOKE HEAD 14 HOMOLOG"/>
    <property type="match status" value="1"/>
</dbReference>
<organism evidence="2 3">
    <name type="scientific">Mycena venus</name>
    <dbReference type="NCBI Taxonomy" id="2733690"/>
    <lineage>
        <taxon>Eukaryota</taxon>
        <taxon>Fungi</taxon>
        <taxon>Dikarya</taxon>
        <taxon>Basidiomycota</taxon>
        <taxon>Agaricomycotina</taxon>
        <taxon>Agaricomycetes</taxon>
        <taxon>Agaricomycetidae</taxon>
        <taxon>Agaricales</taxon>
        <taxon>Marasmiineae</taxon>
        <taxon>Mycenaceae</taxon>
        <taxon>Mycena</taxon>
    </lineage>
</organism>
<dbReference type="Pfam" id="PF23227">
    <property type="entry name" value="HEAT_MROH2B_C"/>
    <property type="match status" value="1"/>
</dbReference>
<evidence type="ECO:0000313" key="3">
    <source>
        <dbReference type="Proteomes" id="UP000620124"/>
    </source>
</evidence>
<keyword evidence="3" id="KW-1185">Reference proteome</keyword>
<dbReference type="InterPro" id="IPR055406">
    <property type="entry name" value="HEAT_Maestro"/>
</dbReference>
<reference evidence="2" key="1">
    <citation type="submission" date="2020-05" db="EMBL/GenBank/DDBJ databases">
        <title>Mycena genomes resolve the evolution of fungal bioluminescence.</title>
        <authorList>
            <person name="Tsai I.J."/>
        </authorList>
    </citation>
    <scope>NUCLEOTIDE SEQUENCE</scope>
    <source>
        <strain evidence="2">CCC161011</strain>
    </source>
</reference>
<dbReference type="Proteomes" id="UP000620124">
    <property type="component" value="Unassembled WGS sequence"/>
</dbReference>
<comment type="caution">
    <text evidence="2">The sequence shown here is derived from an EMBL/GenBank/DDBJ whole genome shotgun (WGS) entry which is preliminary data.</text>
</comment>
<evidence type="ECO:0000259" key="1">
    <source>
        <dbReference type="Pfam" id="PF23227"/>
    </source>
</evidence>
<evidence type="ECO:0000313" key="2">
    <source>
        <dbReference type="EMBL" id="KAF7354159.1"/>
    </source>
</evidence>